<dbReference type="STRING" id="908615.SAMN05421540_103124"/>
<dbReference type="Proteomes" id="UP000198820">
    <property type="component" value="Unassembled WGS sequence"/>
</dbReference>
<dbReference type="CDD" id="cd07389">
    <property type="entry name" value="MPP_PhoD"/>
    <property type="match status" value="1"/>
</dbReference>
<reference evidence="2 3" key="1">
    <citation type="submission" date="2016-10" db="EMBL/GenBank/DDBJ databases">
        <authorList>
            <person name="de Groot N.N."/>
        </authorList>
    </citation>
    <scope>NUCLEOTIDE SEQUENCE [LARGE SCALE GENOMIC DNA]</scope>
    <source>
        <strain evidence="2 3">DSM 23581</strain>
    </source>
</reference>
<protein>
    <submittedName>
        <fullName evidence="2">Alkaline phosphatase D</fullName>
    </submittedName>
</protein>
<name>A0A1H3YEW5_9FLAO</name>
<feature type="domain" description="PhoD-like phosphatase metallophosphatase" evidence="1">
    <location>
        <begin position="155"/>
        <end position="265"/>
    </location>
</feature>
<dbReference type="InterPro" id="IPR018946">
    <property type="entry name" value="PhoD-like_MPP"/>
</dbReference>
<dbReference type="InterPro" id="IPR029052">
    <property type="entry name" value="Metallo-depent_PP-like"/>
</dbReference>
<dbReference type="PROSITE" id="PS51257">
    <property type="entry name" value="PROKAR_LIPOPROTEIN"/>
    <property type="match status" value="1"/>
</dbReference>
<dbReference type="RefSeq" id="WP_093240557.1">
    <property type="nucleotide sequence ID" value="NZ_FNQF01000003.1"/>
</dbReference>
<sequence length="340" mass="39779">MKKIIFLSLSLIFLSCKTTQKPSEDESFKIAFGSCNLQDKDQSYWEFIGSENPDIFIWGGDNIYADTKDMVEMERMYNQQKTNAYYQKFIYQIDNKVYGTWDDHDYGLNDGGVNWEYKDESQQLLLDFLDVKDLERRNRKGVYSSETFKVKDHKIKVIILDTRYFRSDLQKSSNQSKRYKASQDAELTLLGEKQWKWLDEELNESNADYHLIVSSIQVLSHQHGFETWGNFPTEVKKLENLLVKHQVKNPLILSGDRHISEFSQKEIDGLDVPLTDFTSSGLTHAYTSFSGEENQYRVGKVVPKISYGLIEFDFEKNQLLLEIKSTKNNKQLQKLVLQMK</sequence>
<dbReference type="SUPFAM" id="SSF56300">
    <property type="entry name" value="Metallo-dependent phosphatases"/>
    <property type="match status" value="1"/>
</dbReference>
<evidence type="ECO:0000259" key="1">
    <source>
        <dbReference type="Pfam" id="PF09423"/>
    </source>
</evidence>
<proteinExistence type="predicted"/>
<dbReference type="EMBL" id="FNQF01000003">
    <property type="protein sequence ID" value="SEA10083.1"/>
    <property type="molecule type" value="Genomic_DNA"/>
</dbReference>
<dbReference type="PANTHER" id="PTHR33987:SF1">
    <property type="entry name" value="CALCINEURIN-LIKE METALLO-PHOSPHOESTERASE SUPERFAMILY PROTEIN"/>
    <property type="match status" value="1"/>
</dbReference>
<dbReference type="Gene3D" id="3.60.21.70">
    <property type="entry name" value="PhoD-like phosphatase"/>
    <property type="match status" value="1"/>
</dbReference>
<keyword evidence="3" id="KW-1185">Reference proteome</keyword>
<evidence type="ECO:0000313" key="2">
    <source>
        <dbReference type="EMBL" id="SEA10083.1"/>
    </source>
</evidence>
<dbReference type="Pfam" id="PF09423">
    <property type="entry name" value="PhoD"/>
    <property type="match status" value="1"/>
</dbReference>
<dbReference type="InterPro" id="IPR038607">
    <property type="entry name" value="PhoD-like_sf"/>
</dbReference>
<evidence type="ECO:0000313" key="3">
    <source>
        <dbReference type="Proteomes" id="UP000198820"/>
    </source>
</evidence>
<dbReference type="PANTHER" id="PTHR33987">
    <property type="entry name" value="CALCINEURIN-LIKE METALLO-PHOSPHOESTERASE SUPERFAMILY PROTEIN"/>
    <property type="match status" value="1"/>
</dbReference>
<accession>A0A1H3YEW5</accession>
<dbReference type="AlphaFoldDB" id="A0A1H3YEW5"/>
<gene>
    <name evidence="2" type="ORF">SAMN05421540_103124</name>
</gene>
<organism evidence="2 3">
    <name type="scientific">Psychroflexus halocasei</name>
    <dbReference type="NCBI Taxonomy" id="908615"/>
    <lineage>
        <taxon>Bacteria</taxon>
        <taxon>Pseudomonadati</taxon>
        <taxon>Bacteroidota</taxon>
        <taxon>Flavobacteriia</taxon>
        <taxon>Flavobacteriales</taxon>
        <taxon>Flavobacteriaceae</taxon>
        <taxon>Psychroflexus</taxon>
    </lineage>
</organism>